<dbReference type="Proteomes" id="UP000183832">
    <property type="component" value="Unassembled WGS sequence"/>
</dbReference>
<keyword evidence="13" id="KW-1185">Reference proteome</keyword>
<dbReference type="SUPFAM" id="SSF56487">
    <property type="entry name" value="SRCR-like"/>
    <property type="match status" value="2"/>
</dbReference>
<dbReference type="PROSITE" id="PS50287">
    <property type="entry name" value="SRCR_2"/>
    <property type="match status" value="2"/>
</dbReference>
<feature type="disulfide bond" evidence="9">
    <location>
        <begin position="118"/>
        <end position="128"/>
    </location>
</feature>
<evidence type="ECO:0000256" key="5">
    <source>
        <dbReference type="ARBA" id="ARBA00022989"/>
    </source>
</evidence>
<dbReference type="GO" id="GO:0004720">
    <property type="term" value="F:protein-lysine 6-oxidase activity"/>
    <property type="evidence" value="ECO:0007669"/>
    <property type="project" value="TreeGrafter"/>
</dbReference>
<evidence type="ECO:0000256" key="4">
    <source>
        <dbReference type="ARBA" id="ARBA00022737"/>
    </source>
</evidence>
<keyword evidence="8" id="KW-0325">Glycoprotein</keyword>
<evidence type="ECO:0000256" key="9">
    <source>
        <dbReference type="PROSITE-ProRule" id="PRU00196"/>
    </source>
</evidence>
<feature type="chain" id="PRO_5012181833" evidence="10">
    <location>
        <begin position="21"/>
        <end position="497"/>
    </location>
</feature>
<feature type="domain" description="SRCR" evidence="11">
    <location>
        <begin position="180"/>
        <end position="285"/>
    </location>
</feature>
<feature type="signal peptide" evidence="10">
    <location>
        <begin position="1"/>
        <end position="20"/>
    </location>
</feature>
<protein>
    <submittedName>
        <fullName evidence="12">CLUMA_CG007163, isoform A</fullName>
    </submittedName>
</protein>
<keyword evidence="7 9" id="KW-1015">Disulfide bond</keyword>
<evidence type="ECO:0000256" key="10">
    <source>
        <dbReference type="SAM" id="SignalP"/>
    </source>
</evidence>
<dbReference type="GO" id="GO:0005507">
    <property type="term" value="F:copper ion binding"/>
    <property type="evidence" value="ECO:0007669"/>
    <property type="project" value="InterPro"/>
</dbReference>
<evidence type="ECO:0000256" key="2">
    <source>
        <dbReference type="ARBA" id="ARBA00022692"/>
    </source>
</evidence>
<dbReference type="PRINTS" id="PR00258">
    <property type="entry name" value="SPERACTRCPTR"/>
</dbReference>
<dbReference type="GO" id="GO:0016020">
    <property type="term" value="C:membrane"/>
    <property type="evidence" value="ECO:0007669"/>
    <property type="project" value="UniProtKB-SubCell"/>
</dbReference>
<keyword evidence="2" id="KW-0812">Transmembrane</keyword>
<comment type="subcellular location">
    <subcellularLocation>
        <location evidence="1">Membrane</location>
        <topology evidence="1">Single-pass membrane protein</topology>
    </subcellularLocation>
</comment>
<feature type="disulfide bond" evidence="9">
    <location>
        <begin position="251"/>
        <end position="261"/>
    </location>
</feature>
<dbReference type="InterPro" id="IPR050912">
    <property type="entry name" value="LOX-like_protein"/>
</dbReference>
<evidence type="ECO:0000256" key="8">
    <source>
        <dbReference type="ARBA" id="ARBA00023180"/>
    </source>
</evidence>
<gene>
    <name evidence="12" type="ORF">CLUMA_CG007163</name>
</gene>
<keyword evidence="3 10" id="KW-0732">Signal</keyword>
<feature type="disulfide bond" evidence="9">
    <location>
        <begin position="74"/>
        <end position="138"/>
    </location>
</feature>
<keyword evidence="6" id="KW-0472">Membrane</keyword>
<dbReference type="InterPro" id="IPR001190">
    <property type="entry name" value="SRCR"/>
</dbReference>
<keyword evidence="5" id="KW-1133">Transmembrane helix</keyword>
<dbReference type="EMBL" id="CVRI01000037">
    <property type="protein sequence ID" value="CRK93633.1"/>
    <property type="molecule type" value="Genomic_DNA"/>
</dbReference>
<dbReference type="InterPro" id="IPR036772">
    <property type="entry name" value="SRCR-like_dom_sf"/>
</dbReference>
<feature type="disulfide bond" evidence="9">
    <location>
        <begin position="87"/>
        <end position="148"/>
    </location>
</feature>
<evidence type="ECO:0000313" key="12">
    <source>
        <dbReference type="EMBL" id="CRK93633.1"/>
    </source>
</evidence>
<dbReference type="Pfam" id="PF01186">
    <property type="entry name" value="Lysyl_oxidase"/>
    <property type="match status" value="1"/>
</dbReference>
<feature type="domain" description="SRCR" evidence="11">
    <location>
        <begin position="49"/>
        <end position="149"/>
    </location>
</feature>
<evidence type="ECO:0000313" key="13">
    <source>
        <dbReference type="Proteomes" id="UP000183832"/>
    </source>
</evidence>
<dbReference type="OrthoDB" id="547291at2759"/>
<evidence type="ECO:0000256" key="3">
    <source>
        <dbReference type="ARBA" id="ARBA00022729"/>
    </source>
</evidence>
<dbReference type="GO" id="GO:0005615">
    <property type="term" value="C:extracellular space"/>
    <property type="evidence" value="ECO:0007669"/>
    <property type="project" value="TreeGrafter"/>
</dbReference>
<dbReference type="STRING" id="568069.A0A1J1I5J6"/>
<sequence length="497" mass="56341">MWISFGNAFILSISITFVFCAYSTNDALSERQKLVQRHLKRAKKDEGAIRLVGGKEAHEGNVEIFHKGKWGNICDDEWDKYEAEVVCKQLNYHLGGKATHSGLFGKARRKFWMDNLYCTGQEKQLSQCRFDGWGQSDCEQSEAAGVVCNVEKEKPAVKKDVKVHSMSPKFKYNSKENMKVRLVGGRVAEEGRVEVKFGNGPYGDICGDGWSLIEANVICKELNLGYANEAFQTNFFGGSNGSHILLTGTECIGNETKLSDCKFEGFGKHGKCHGNKHHVAGVSCVKRMPDLVIDETELETTAHLEDRPLYFLTCAMEENCVASQAYEIQKENTNWHLETRRLLKFTAKVLNNGTDDFRPHIPKNLWEFHLCHMHYHSMEVFATFDIINDKGEKVAEGHKASFCLEDNLCLEGVEARYACANYGDQGISVGCYDIYKYNIDCQWIDITEIDFGQYIFKVSINPEHKVPEMTFENNAATCTLLYTQQFARVYDCKVGRP</sequence>
<evidence type="ECO:0000256" key="7">
    <source>
        <dbReference type="ARBA" id="ARBA00023157"/>
    </source>
</evidence>
<keyword evidence="4" id="KW-0677">Repeat</keyword>
<dbReference type="PRINTS" id="PR00074">
    <property type="entry name" value="LYSYLOXIDASE"/>
</dbReference>
<organism evidence="12 13">
    <name type="scientific">Clunio marinus</name>
    <dbReference type="NCBI Taxonomy" id="568069"/>
    <lineage>
        <taxon>Eukaryota</taxon>
        <taxon>Metazoa</taxon>
        <taxon>Ecdysozoa</taxon>
        <taxon>Arthropoda</taxon>
        <taxon>Hexapoda</taxon>
        <taxon>Insecta</taxon>
        <taxon>Pterygota</taxon>
        <taxon>Neoptera</taxon>
        <taxon>Endopterygota</taxon>
        <taxon>Diptera</taxon>
        <taxon>Nematocera</taxon>
        <taxon>Chironomoidea</taxon>
        <taxon>Chironomidae</taxon>
        <taxon>Clunio</taxon>
    </lineage>
</organism>
<dbReference type="PANTHER" id="PTHR45817:SF4">
    <property type="entry name" value="LYSYL OXIDASE-LIKE-RELATED"/>
    <property type="match status" value="1"/>
</dbReference>
<evidence type="ECO:0000256" key="1">
    <source>
        <dbReference type="ARBA" id="ARBA00004167"/>
    </source>
</evidence>
<dbReference type="SMART" id="SM00202">
    <property type="entry name" value="SR"/>
    <property type="match status" value="2"/>
</dbReference>
<dbReference type="FunFam" id="3.10.250.10:FF:000035">
    <property type="entry name" value="Lysyl oxidase-like 2"/>
    <property type="match status" value="1"/>
</dbReference>
<reference evidence="12 13" key="1">
    <citation type="submission" date="2015-04" db="EMBL/GenBank/DDBJ databases">
        <authorList>
            <person name="Syromyatnikov M.Y."/>
            <person name="Popov V.N."/>
        </authorList>
    </citation>
    <scope>NUCLEOTIDE SEQUENCE [LARGE SCALE GENOMIC DNA]</scope>
</reference>
<name>A0A1J1I5J6_9DIPT</name>
<dbReference type="Pfam" id="PF00530">
    <property type="entry name" value="SRCR"/>
    <property type="match status" value="2"/>
</dbReference>
<dbReference type="Gene3D" id="3.10.250.10">
    <property type="entry name" value="SRCR-like domain"/>
    <property type="match status" value="2"/>
</dbReference>
<dbReference type="InterPro" id="IPR001695">
    <property type="entry name" value="Lysyl_oxidase"/>
</dbReference>
<evidence type="ECO:0000259" key="11">
    <source>
        <dbReference type="PROSITE" id="PS50287"/>
    </source>
</evidence>
<dbReference type="PANTHER" id="PTHR45817">
    <property type="entry name" value="LYSYL OXIDASE-LIKE-RELATED"/>
    <property type="match status" value="1"/>
</dbReference>
<comment type="caution">
    <text evidence="9">Lacks conserved residue(s) required for the propagation of feature annotation.</text>
</comment>
<dbReference type="AlphaFoldDB" id="A0A1J1I5J6"/>
<accession>A0A1J1I5J6</accession>
<evidence type="ECO:0000256" key="6">
    <source>
        <dbReference type="ARBA" id="ARBA00023136"/>
    </source>
</evidence>
<proteinExistence type="predicted"/>
<dbReference type="FunFam" id="3.10.250.10:FF:000016">
    <property type="entry name" value="Scavenger receptor cysteine-rich protein type 12"/>
    <property type="match status" value="1"/>
</dbReference>